<dbReference type="EMBL" id="BGZK01001880">
    <property type="protein sequence ID" value="GBP87727.1"/>
    <property type="molecule type" value="Genomic_DNA"/>
</dbReference>
<accession>A0A4C1ZM88</accession>
<gene>
    <name evidence="2" type="ORF">EVAR_19908_1</name>
</gene>
<feature type="compositionally biased region" description="Basic and acidic residues" evidence="1">
    <location>
        <begin position="98"/>
        <end position="131"/>
    </location>
</feature>
<organism evidence="2 3">
    <name type="scientific">Eumeta variegata</name>
    <name type="common">Bagworm moth</name>
    <name type="synonym">Eumeta japonica</name>
    <dbReference type="NCBI Taxonomy" id="151549"/>
    <lineage>
        <taxon>Eukaryota</taxon>
        <taxon>Metazoa</taxon>
        <taxon>Ecdysozoa</taxon>
        <taxon>Arthropoda</taxon>
        <taxon>Hexapoda</taxon>
        <taxon>Insecta</taxon>
        <taxon>Pterygota</taxon>
        <taxon>Neoptera</taxon>
        <taxon>Endopterygota</taxon>
        <taxon>Lepidoptera</taxon>
        <taxon>Glossata</taxon>
        <taxon>Ditrysia</taxon>
        <taxon>Tineoidea</taxon>
        <taxon>Psychidae</taxon>
        <taxon>Oiketicinae</taxon>
        <taxon>Eumeta</taxon>
    </lineage>
</organism>
<feature type="region of interest" description="Disordered" evidence="1">
    <location>
        <begin position="1"/>
        <end position="32"/>
    </location>
</feature>
<name>A0A4C1ZM88_EUMVA</name>
<dbReference type="Proteomes" id="UP000299102">
    <property type="component" value="Unassembled WGS sequence"/>
</dbReference>
<feature type="region of interest" description="Disordered" evidence="1">
    <location>
        <begin position="53"/>
        <end position="80"/>
    </location>
</feature>
<reference evidence="2 3" key="1">
    <citation type="journal article" date="2019" name="Commun. Biol.">
        <title>The bagworm genome reveals a unique fibroin gene that provides high tensile strength.</title>
        <authorList>
            <person name="Kono N."/>
            <person name="Nakamura H."/>
            <person name="Ohtoshi R."/>
            <person name="Tomita M."/>
            <person name="Numata K."/>
            <person name="Arakawa K."/>
        </authorList>
    </citation>
    <scope>NUCLEOTIDE SEQUENCE [LARGE SCALE GENOMIC DNA]</scope>
</reference>
<sequence length="147" mass="16052">MSFFNSNSKSKRACEPTQGRGSPLPMNTRNDRGVAGALPDFRVEIRCLMEGEWTDGTGKGTMQRTFASGAGGRSAPVSSAVPKHHLDLARSGVCLDARPDRRVTTPPRRDITNAPRRRTELADSRDAESRRSAHVIGHVRRAAARLC</sequence>
<feature type="region of interest" description="Disordered" evidence="1">
    <location>
        <begin position="98"/>
        <end position="133"/>
    </location>
</feature>
<dbReference type="AlphaFoldDB" id="A0A4C1ZM88"/>
<proteinExistence type="predicted"/>
<evidence type="ECO:0000313" key="3">
    <source>
        <dbReference type="Proteomes" id="UP000299102"/>
    </source>
</evidence>
<evidence type="ECO:0000313" key="2">
    <source>
        <dbReference type="EMBL" id="GBP87727.1"/>
    </source>
</evidence>
<keyword evidence="3" id="KW-1185">Reference proteome</keyword>
<protein>
    <submittedName>
        <fullName evidence="2">Uncharacterized protein</fullName>
    </submittedName>
</protein>
<comment type="caution">
    <text evidence="2">The sequence shown here is derived from an EMBL/GenBank/DDBJ whole genome shotgun (WGS) entry which is preliminary data.</text>
</comment>
<evidence type="ECO:0000256" key="1">
    <source>
        <dbReference type="SAM" id="MobiDB-lite"/>
    </source>
</evidence>